<organism evidence="6 7">
    <name type="scientific">Lapidilactobacillus achengensis</name>
    <dbReference type="NCBI Taxonomy" id="2486000"/>
    <lineage>
        <taxon>Bacteria</taxon>
        <taxon>Bacillati</taxon>
        <taxon>Bacillota</taxon>
        <taxon>Bacilli</taxon>
        <taxon>Lactobacillales</taxon>
        <taxon>Lactobacillaceae</taxon>
        <taxon>Lapidilactobacillus</taxon>
    </lineage>
</organism>
<dbReference type="Proteomes" id="UP001596310">
    <property type="component" value="Unassembled WGS sequence"/>
</dbReference>
<dbReference type="PANTHER" id="PTHR30126:SF91">
    <property type="entry name" value="LYSR FAMILY TRANSCRIPTIONAL REGULATOR"/>
    <property type="match status" value="1"/>
</dbReference>
<dbReference type="Gene3D" id="1.10.10.10">
    <property type="entry name" value="Winged helix-like DNA-binding domain superfamily/Winged helix DNA-binding domain"/>
    <property type="match status" value="1"/>
</dbReference>
<dbReference type="InterPro" id="IPR005119">
    <property type="entry name" value="LysR_subst-bd"/>
</dbReference>
<dbReference type="InterPro" id="IPR000847">
    <property type="entry name" value="LysR_HTH_N"/>
</dbReference>
<dbReference type="SUPFAM" id="SSF53850">
    <property type="entry name" value="Periplasmic binding protein-like II"/>
    <property type="match status" value="1"/>
</dbReference>
<dbReference type="Gene3D" id="3.40.190.10">
    <property type="entry name" value="Periplasmic binding protein-like II"/>
    <property type="match status" value="2"/>
</dbReference>
<keyword evidence="2" id="KW-0805">Transcription regulation</keyword>
<dbReference type="InterPro" id="IPR036388">
    <property type="entry name" value="WH-like_DNA-bd_sf"/>
</dbReference>
<dbReference type="RefSeq" id="WP_125597766.1">
    <property type="nucleotide sequence ID" value="NZ_JBHSSM010000017.1"/>
</dbReference>
<sequence length="291" mass="33318">MLDKRYLTFYHLSRNLSFTATAAELFITQPAVSQQIKSLEAELKLQLVTRQHGRIQLTDAGQSLQRYVRLIMTENQHFLAALQQSGRPTKLTLGCTRSLSHTLLPPLLKVLSQQYDQLTVKLTNTEENLAGLRAGTIDLSLIEGNFDTTEFDAFFLRNSPFIAVTGQRRLSQAPQFDWDQLHQETLLVREAGSGSREILTSFLATQNQHLNQFPKQIELPDPETIIQVLRSGVGFSFLYRDLVATELDQQRLWPLTFPGFHISHPLNLVFPKNSFFKAEYREYANLLQKRV</sequence>
<dbReference type="EMBL" id="JBHSSM010000017">
    <property type="protein sequence ID" value="MFC6315431.1"/>
    <property type="molecule type" value="Genomic_DNA"/>
</dbReference>
<dbReference type="PRINTS" id="PR00039">
    <property type="entry name" value="HTHLYSR"/>
</dbReference>
<dbReference type="Pfam" id="PF00126">
    <property type="entry name" value="HTH_1"/>
    <property type="match status" value="1"/>
</dbReference>
<dbReference type="Pfam" id="PF03466">
    <property type="entry name" value="LysR_substrate"/>
    <property type="match status" value="1"/>
</dbReference>
<comment type="caution">
    <text evidence="6">The sequence shown here is derived from an EMBL/GenBank/DDBJ whole genome shotgun (WGS) entry which is preliminary data.</text>
</comment>
<comment type="similarity">
    <text evidence="1">Belongs to the LysR transcriptional regulatory family.</text>
</comment>
<accession>A0ABW1UNZ4</accession>
<protein>
    <submittedName>
        <fullName evidence="6">LysR family transcriptional regulator</fullName>
    </submittedName>
</protein>
<proteinExistence type="inferred from homology"/>
<evidence type="ECO:0000256" key="2">
    <source>
        <dbReference type="ARBA" id="ARBA00023015"/>
    </source>
</evidence>
<evidence type="ECO:0000313" key="7">
    <source>
        <dbReference type="Proteomes" id="UP001596310"/>
    </source>
</evidence>
<evidence type="ECO:0000256" key="4">
    <source>
        <dbReference type="ARBA" id="ARBA00023163"/>
    </source>
</evidence>
<dbReference type="SUPFAM" id="SSF46785">
    <property type="entry name" value="Winged helix' DNA-binding domain"/>
    <property type="match status" value="1"/>
</dbReference>
<keyword evidence="7" id="KW-1185">Reference proteome</keyword>
<reference evidence="7" key="1">
    <citation type="journal article" date="2019" name="Int. J. Syst. Evol. Microbiol.">
        <title>The Global Catalogue of Microorganisms (GCM) 10K type strain sequencing project: providing services to taxonomists for standard genome sequencing and annotation.</title>
        <authorList>
            <consortium name="The Broad Institute Genomics Platform"/>
            <consortium name="The Broad Institute Genome Sequencing Center for Infectious Disease"/>
            <person name="Wu L."/>
            <person name="Ma J."/>
        </authorList>
    </citation>
    <scope>NUCLEOTIDE SEQUENCE [LARGE SCALE GENOMIC DNA]</scope>
    <source>
        <strain evidence="7">CCM 8897</strain>
    </source>
</reference>
<evidence type="ECO:0000259" key="5">
    <source>
        <dbReference type="PROSITE" id="PS50931"/>
    </source>
</evidence>
<evidence type="ECO:0000313" key="6">
    <source>
        <dbReference type="EMBL" id="MFC6315431.1"/>
    </source>
</evidence>
<feature type="domain" description="HTH lysR-type" evidence="5">
    <location>
        <begin position="1"/>
        <end position="58"/>
    </location>
</feature>
<evidence type="ECO:0000256" key="3">
    <source>
        <dbReference type="ARBA" id="ARBA00023125"/>
    </source>
</evidence>
<dbReference type="PROSITE" id="PS50931">
    <property type="entry name" value="HTH_LYSR"/>
    <property type="match status" value="1"/>
</dbReference>
<gene>
    <name evidence="6" type="ORF">ACFQHW_07640</name>
</gene>
<keyword evidence="3" id="KW-0238">DNA-binding</keyword>
<dbReference type="PANTHER" id="PTHR30126">
    <property type="entry name" value="HTH-TYPE TRANSCRIPTIONAL REGULATOR"/>
    <property type="match status" value="1"/>
</dbReference>
<name>A0ABW1UNZ4_9LACO</name>
<keyword evidence="4" id="KW-0804">Transcription</keyword>
<evidence type="ECO:0000256" key="1">
    <source>
        <dbReference type="ARBA" id="ARBA00009437"/>
    </source>
</evidence>
<dbReference type="InterPro" id="IPR036390">
    <property type="entry name" value="WH_DNA-bd_sf"/>
</dbReference>